<keyword evidence="3" id="KW-0963">Cytoplasm</keyword>
<dbReference type="GO" id="GO:0005737">
    <property type="term" value="C:cytoplasm"/>
    <property type="evidence" value="ECO:0007669"/>
    <property type="project" value="UniProtKB-SubCell"/>
</dbReference>
<name>A0A6N2S0C6_9FIRM</name>
<dbReference type="SUPFAM" id="SSF52728">
    <property type="entry name" value="PTS IIb component"/>
    <property type="match status" value="1"/>
</dbReference>
<organism evidence="8">
    <name type="scientific">Anaerococcus vaginalis</name>
    <dbReference type="NCBI Taxonomy" id="33037"/>
    <lineage>
        <taxon>Bacteria</taxon>
        <taxon>Bacillati</taxon>
        <taxon>Bacillota</taxon>
        <taxon>Tissierellia</taxon>
        <taxon>Tissierellales</taxon>
        <taxon>Peptoniphilaceae</taxon>
        <taxon>Anaerococcus</taxon>
    </lineage>
</organism>
<dbReference type="PROSITE" id="PS51101">
    <property type="entry name" value="PTS_EIIB_TYPE_4"/>
    <property type="match status" value="1"/>
</dbReference>
<evidence type="ECO:0000256" key="5">
    <source>
        <dbReference type="ARBA" id="ARBA00022679"/>
    </source>
</evidence>
<keyword evidence="4" id="KW-0762">Sugar transport</keyword>
<keyword evidence="6" id="KW-0598">Phosphotransferase system</keyword>
<dbReference type="EMBL" id="CACRSW010000007">
    <property type="protein sequence ID" value="VYS86424.1"/>
    <property type="molecule type" value="Genomic_DNA"/>
</dbReference>
<dbReference type="Gene3D" id="3.40.35.10">
    <property type="entry name" value="Phosphotransferase system, sorbose subfamily IIB component"/>
    <property type="match status" value="1"/>
</dbReference>
<evidence type="ECO:0000256" key="3">
    <source>
        <dbReference type="ARBA" id="ARBA00022490"/>
    </source>
</evidence>
<dbReference type="InterPro" id="IPR004720">
    <property type="entry name" value="PTS_IIB_sorbose-sp"/>
</dbReference>
<evidence type="ECO:0000256" key="6">
    <source>
        <dbReference type="ARBA" id="ARBA00022683"/>
    </source>
</evidence>
<accession>A0A6N2S0C6</accession>
<evidence type="ECO:0000256" key="1">
    <source>
        <dbReference type="ARBA" id="ARBA00004496"/>
    </source>
</evidence>
<keyword evidence="2" id="KW-0813">Transport</keyword>
<protein>
    <submittedName>
        <fullName evidence="8">Sorbose-specific phosphotransferase enzyme IIB component</fullName>
        <ecNumber evidence="8">2.7.1.69</ecNumber>
    </submittedName>
</protein>
<comment type="subcellular location">
    <subcellularLocation>
        <location evidence="1">Cytoplasm</location>
    </subcellularLocation>
</comment>
<evidence type="ECO:0000256" key="4">
    <source>
        <dbReference type="ARBA" id="ARBA00022597"/>
    </source>
</evidence>
<dbReference type="GO" id="GO:0009401">
    <property type="term" value="P:phosphoenolpyruvate-dependent sugar phosphotransferase system"/>
    <property type="evidence" value="ECO:0007669"/>
    <property type="project" value="UniProtKB-KW"/>
</dbReference>
<evidence type="ECO:0000256" key="7">
    <source>
        <dbReference type="ARBA" id="ARBA00022777"/>
    </source>
</evidence>
<dbReference type="GO" id="GO:0008982">
    <property type="term" value="F:protein-N(PI)-phosphohistidine-sugar phosphotransferase activity"/>
    <property type="evidence" value="ECO:0007669"/>
    <property type="project" value="InterPro"/>
</dbReference>
<evidence type="ECO:0000313" key="8">
    <source>
        <dbReference type="EMBL" id="VYS86424.1"/>
    </source>
</evidence>
<dbReference type="AlphaFoldDB" id="A0A6N2S0C6"/>
<evidence type="ECO:0000256" key="2">
    <source>
        <dbReference type="ARBA" id="ARBA00022448"/>
    </source>
</evidence>
<keyword evidence="5 8" id="KW-0808">Transferase</keyword>
<keyword evidence="7" id="KW-0418">Kinase</keyword>
<dbReference type="Pfam" id="PF03830">
    <property type="entry name" value="PTSIIB_sorb"/>
    <property type="match status" value="1"/>
</dbReference>
<reference evidence="8" key="1">
    <citation type="submission" date="2019-11" db="EMBL/GenBank/DDBJ databases">
        <authorList>
            <person name="Feng L."/>
        </authorList>
    </citation>
    <scope>NUCLEOTIDE SEQUENCE</scope>
    <source>
        <strain evidence="8">AvaginalisLFYP127</strain>
    </source>
</reference>
<dbReference type="GO" id="GO:0016301">
    <property type="term" value="F:kinase activity"/>
    <property type="evidence" value="ECO:0007669"/>
    <property type="project" value="UniProtKB-KW"/>
</dbReference>
<dbReference type="InterPro" id="IPR036667">
    <property type="entry name" value="PTS_IIB_sorbose-sp_sf"/>
</dbReference>
<dbReference type="RefSeq" id="WP_019118999.1">
    <property type="nucleotide sequence ID" value="NZ_CACRSW010000007.1"/>
</dbReference>
<proteinExistence type="predicted"/>
<sequence>MGKVVLGRVDERLIHGQVMITLSQKDGVNSIFVVDDVVYNETFMKDLYKSAGNRTGKKTIVLNEQRAFYYWDKYKFKDYNCILVAKSIDVFYKLIKHGVEVCELNVGGIAKKDENDLLVTKSVYLNKEDAKKLKELREDYKIDNIYFQATPSAPKSSLDEVLKNFDL</sequence>
<dbReference type="EC" id="2.7.1.69" evidence="8"/>
<gene>
    <name evidence="8" type="primary">sorB</name>
    <name evidence="8" type="ORF">AVLFYP127_01630</name>
</gene>